<evidence type="ECO:0000256" key="3">
    <source>
        <dbReference type="ARBA" id="ARBA00017144"/>
    </source>
</evidence>
<keyword evidence="8 11" id="KW-0067">ATP-binding</keyword>
<gene>
    <name evidence="11" type="primary">tmk</name>
    <name evidence="13" type="ORF">A3K49_01625</name>
</gene>
<evidence type="ECO:0000256" key="4">
    <source>
        <dbReference type="ARBA" id="ARBA00022679"/>
    </source>
</evidence>
<keyword evidence="4 11" id="KW-0808">Transferase</keyword>
<dbReference type="CDD" id="cd01672">
    <property type="entry name" value="TMPK"/>
    <property type="match status" value="1"/>
</dbReference>
<dbReference type="GO" id="GO:0005524">
    <property type="term" value="F:ATP binding"/>
    <property type="evidence" value="ECO:0007669"/>
    <property type="project" value="UniProtKB-UniRule"/>
</dbReference>
<evidence type="ECO:0000256" key="1">
    <source>
        <dbReference type="ARBA" id="ARBA00009776"/>
    </source>
</evidence>
<dbReference type="GO" id="GO:0005829">
    <property type="term" value="C:cytosol"/>
    <property type="evidence" value="ECO:0007669"/>
    <property type="project" value="TreeGrafter"/>
</dbReference>
<sequence>MFITFEGPEGCGKSTHSQLLKTYLENKGLVVVQTREPGGTPLGVKLRAILLEKSGPIDQLAEASLFFADRAEHVAGVILPALKSGKCVICDRFLDSTLAYQIGGRGLPEDLIRFMNMEASFGVRPDLTFLLDIPPEVGLERAKNKGAADRFEREGMAFHTRVREKYLALAADDPERIKLFPFENLPIDLVQTKIRSIVDEKFGN</sequence>
<dbReference type="HAMAP" id="MF_00165">
    <property type="entry name" value="Thymidylate_kinase"/>
    <property type="match status" value="1"/>
</dbReference>
<dbReference type="InterPro" id="IPR018094">
    <property type="entry name" value="Thymidylate_kinase"/>
</dbReference>
<dbReference type="NCBIfam" id="TIGR00041">
    <property type="entry name" value="DTMP_kinase"/>
    <property type="match status" value="1"/>
</dbReference>
<dbReference type="Pfam" id="PF02223">
    <property type="entry name" value="Thymidylate_kin"/>
    <property type="match status" value="1"/>
</dbReference>
<dbReference type="EMBL" id="MEUG01000001">
    <property type="protein sequence ID" value="OGC27700.1"/>
    <property type="molecule type" value="Genomic_DNA"/>
</dbReference>
<dbReference type="Proteomes" id="UP000178602">
    <property type="component" value="Unassembled WGS sequence"/>
</dbReference>
<evidence type="ECO:0000256" key="8">
    <source>
        <dbReference type="ARBA" id="ARBA00022840"/>
    </source>
</evidence>
<comment type="catalytic activity">
    <reaction evidence="9 11">
        <text>dTMP + ATP = dTDP + ADP</text>
        <dbReference type="Rhea" id="RHEA:13517"/>
        <dbReference type="ChEBI" id="CHEBI:30616"/>
        <dbReference type="ChEBI" id="CHEBI:58369"/>
        <dbReference type="ChEBI" id="CHEBI:63528"/>
        <dbReference type="ChEBI" id="CHEBI:456216"/>
        <dbReference type="EC" id="2.7.4.9"/>
    </reaction>
</comment>
<dbReference type="PANTHER" id="PTHR10344:SF4">
    <property type="entry name" value="UMP-CMP KINASE 2, MITOCHONDRIAL"/>
    <property type="match status" value="1"/>
</dbReference>
<evidence type="ECO:0000256" key="11">
    <source>
        <dbReference type="HAMAP-Rule" id="MF_00165"/>
    </source>
</evidence>
<evidence type="ECO:0000256" key="10">
    <source>
        <dbReference type="ARBA" id="ARBA00057735"/>
    </source>
</evidence>
<accession>A0A1F4T580</accession>
<comment type="function">
    <text evidence="10 11">Phosphorylation of dTMP to form dTDP in both de novo and salvage pathways of dTTP synthesis.</text>
</comment>
<evidence type="ECO:0000256" key="6">
    <source>
        <dbReference type="ARBA" id="ARBA00022741"/>
    </source>
</evidence>
<dbReference type="AlphaFoldDB" id="A0A1F4T580"/>
<feature type="binding site" evidence="11">
    <location>
        <begin position="7"/>
        <end position="14"/>
    </location>
    <ligand>
        <name>ATP</name>
        <dbReference type="ChEBI" id="CHEBI:30616"/>
    </ligand>
</feature>
<evidence type="ECO:0000256" key="5">
    <source>
        <dbReference type="ARBA" id="ARBA00022727"/>
    </source>
</evidence>
<evidence type="ECO:0000256" key="9">
    <source>
        <dbReference type="ARBA" id="ARBA00048743"/>
    </source>
</evidence>
<keyword evidence="5 11" id="KW-0545">Nucleotide biosynthesis</keyword>
<dbReference type="GO" id="GO:0004798">
    <property type="term" value="F:dTMP kinase activity"/>
    <property type="evidence" value="ECO:0007669"/>
    <property type="project" value="UniProtKB-UniRule"/>
</dbReference>
<protein>
    <recommendedName>
        <fullName evidence="3 11">Thymidylate kinase</fullName>
        <ecNumber evidence="2 11">2.7.4.9</ecNumber>
    </recommendedName>
    <alternativeName>
        <fullName evidence="11">dTMP kinase</fullName>
    </alternativeName>
</protein>
<dbReference type="GO" id="GO:0006233">
    <property type="term" value="P:dTDP biosynthetic process"/>
    <property type="evidence" value="ECO:0007669"/>
    <property type="project" value="InterPro"/>
</dbReference>
<comment type="caution">
    <text evidence="13">The sequence shown here is derived from an EMBL/GenBank/DDBJ whole genome shotgun (WGS) entry which is preliminary data.</text>
</comment>
<dbReference type="InterPro" id="IPR018095">
    <property type="entry name" value="Thymidylate_kin_CS"/>
</dbReference>
<dbReference type="PANTHER" id="PTHR10344">
    <property type="entry name" value="THYMIDYLATE KINASE"/>
    <property type="match status" value="1"/>
</dbReference>
<evidence type="ECO:0000313" key="14">
    <source>
        <dbReference type="Proteomes" id="UP000178602"/>
    </source>
</evidence>
<dbReference type="Gene3D" id="3.40.50.300">
    <property type="entry name" value="P-loop containing nucleotide triphosphate hydrolases"/>
    <property type="match status" value="1"/>
</dbReference>
<feature type="domain" description="Thymidylate kinase-like" evidence="12">
    <location>
        <begin position="5"/>
        <end position="194"/>
    </location>
</feature>
<evidence type="ECO:0000313" key="13">
    <source>
        <dbReference type="EMBL" id="OGC27700.1"/>
    </source>
</evidence>
<dbReference type="GO" id="GO:0006235">
    <property type="term" value="P:dTTP biosynthetic process"/>
    <property type="evidence" value="ECO:0007669"/>
    <property type="project" value="UniProtKB-UniRule"/>
</dbReference>
<dbReference type="InterPro" id="IPR039430">
    <property type="entry name" value="Thymidylate_kin-like_dom"/>
</dbReference>
<dbReference type="SUPFAM" id="SSF52540">
    <property type="entry name" value="P-loop containing nucleoside triphosphate hydrolases"/>
    <property type="match status" value="1"/>
</dbReference>
<comment type="similarity">
    <text evidence="1 11">Belongs to the thymidylate kinase family.</text>
</comment>
<evidence type="ECO:0000256" key="7">
    <source>
        <dbReference type="ARBA" id="ARBA00022777"/>
    </source>
</evidence>
<keyword evidence="7 11" id="KW-0418">Kinase</keyword>
<dbReference type="FunFam" id="3.40.50.300:FF:000225">
    <property type="entry name" value="Thymidylate kinase"/>
    <property type="match status" value="1"/>
</dbReference>
<reference evidence="13 14" key="1">
    <citation type="journal article" date="2016" name="Nat. Commun.">
        <title>Thousands of microbial genomes shed light on interconnected biogeochemical processes in an aquifer system.</title>
        <authorList>
            <person name="Anantharaman K."/>
            <person name="Brown C.T."/>
            <person name="Hug L.A."/>
            <person name="Sharon I."/>
            <person name="Castelle C.J."/>
            <person name="Probst A.J."/>
            <person name="Thomas B.C."/>
            <person name="Singh A."/>
            <person name="Wilkins M.J."/>
            <person name="Karaoz U."/>
            <person name="Brodie E.L."/>
            <person name="Williams K.H."/>
            <person name="Hubbard S.S."/>
            <person name="Banfield J.F."/>
        </authorList>
    </citation>
    <scope>NUCLEOTIDE SEQUENCE [LARGE SCALE GENOMIC DNA]</scope>
</reference>
<evidence type="ECO:0000259" key="12">
    <source>
        <dbReference type="Pfam" id="PF02223"/>
    </source>
</evidence>
<name>A0A1F4T580_UNCSA</name>
<dbReference type="PROSITE" id="PS01331">
    <property type="entry name" value="THYMIDYLATE_KINASE"/>
    <property type="match status" value="1"/>
</dbReference>
<dbReference type="EC" id="2.7.4.9" evidence="2 11"/>
<proteinExistence type="inferred from homology"/>
<organism evidence="13 14">
    <name type="scientific">candidate division WOR-1 bacterium RIFOXYC12_FULL_54_18</name>
    <dbReference type="NCBI Taxonomy" id="1802584"/>
    <lineage>
        <taxon>Bacteria</taxon>
        <taxon>Bacillati</taxon>
        <taxon>Saganbacteria</taxon>
    </lineage>
</organism>
<keyword evidence="6 11" id="KW-0547">Nucleotide-binding</keyword>
<evidence type="ECO:0000256" key="2">
    <source>
        <dbReference type="ARBA" id="ARBA00012980"/>
    </source>
</evidence>
<dbReference type="GO" id="GO:0006227">
    <property type="term" value="P:dUDP biosynthetic process"/>
    <property type="evidence" value="ECO:0007669"/>
    <property type="project" value="TreeGrafter"/>
</dbReference>
<dbReference type="InterPro" id="IPR027417">
    <property type="entry name" value="P-loop_NTPase"/>
</dbReference>